<dbReference type="GO" id="GO:0005737">
    <property type="term" value="C:cytoplasm"/>
    <property type="evidence" value="ECO:0007669"/>
    <property type="project" value="TreeGrafter"/>
</dbReference>
<evidence type="ECO:0000259" key="2">
    <source>
        <dbReference type="PROSITE" id="PS50405"/>
    </source>
</evidence>
<dbReference type="PROSITE" id="PS50404">
    <property type="entry name" value="GST_NTER"/>
    <property type="match status" value="1"/>
</dbReference>
<feature type="domain" description="GST N-terminal" evidence="1">
    <location>
        <begin position="1"/>
        <end position="46"/>
    </location>
</feature>
<dbReference type="CDD" id="cd00299">
    <property type="entry name" value="GST_C_family"/>
    <property type="match status" value="1"/>
</dbReference>
<accession>A0A9W7ALB7</accession>
<dbReference type="SUPFAM" id="SSF47616">
    <property type="entry name" value="GST C-terminal domain-like"/>
    <property type="match status" value="1"/>
</dbReference>
<gene>
    <name evidence="3" type="ORF">TL16_g05974</name>
</gene>
<dbReference type="InterPro" id="IPR036282">
    <property type="entry name" value="Glutathione-S-Trfase_C_sf"/>
</dbReference>
<dbReference type="PROSITE" id="PS50405">
    <property type="entry name" value="GST_CTER"/>
    <property type="match status" value="1"/>
</dbReference>
<dbReference type="EMBL" id="BLQM01000178">
    <property type="protein sequence ID" value="GMH72661.1"/>
    <property type="molecule type" value="Genomic_DNA"/>
</dbReference>
<feature type="domain" description="GST C-terminal" evidence="2">
    <location>
        <begin position="27"/>
        <end position="175"/>
    </location>
</feature>
<proteinExistence type="predicted"/>
<evidence type="ECO:0000313" key="3">
    <source>
        <dbReference type="EMBL" id="GMH72661.1"/>
    </source>
</evidence>
<dbReference type="InterPro" id="IPR004046">
    <property type="entry name" value="GST_C"/>
</dbReference>
<name>A0A9W7ALB7_9STRA</name>
<dbReference type="Gene3D" id="3.40.30.10">
    <property type="entry name" value="Glutaredoxin"/>
    <property type="match status" value="1"/>
</dbReference>
<protein>
    <recommendedName>
        <fullName evidence="5">Glutathione S-transferase</fullName>
    </recommendedName>
</protein>
<evidence type="ECO:0008006" key="5">
    <source>
        <dbReference type="Google" id="ProtNLM"/>
    </source>
</evidence>
<dbReference type="AlphaFoldDB" id="A0A9W7ALB7"/>
<dbReference type="Pfam" id="PF00043">
    <property type="entry name" value="GST_C"/>
    <property type="match status" value="1"/>
</dbReference>
<dbReference type="SFLD" id="SFLDS00019">
    <property type="entry name" value="Glutathione_Transferase_(cytos"/>
    <property type="match status" value="1"/>
</dbReference>
<dbReference type="InterPro" id="IPR040079">
    <property type="entry name" value="Glutathione_S-Trfase"/>
</dbReference>
<dbReference type="Pfam" id="PF13417">
    <property type="entry name" value="GST_N_3"/>
    <property type="match status" value="1"/>
</dbReference>
<dbReference type="SUPFAM" id="SSF52833">
    <property type="entry name" value="Thioredoxin-like"/>
    <property type="match status" value="1"/>
</dbReference>
<dbReference type="PANTHER" id="PTHR43968:SF6">
    <property type="entry name" value="GLUTATHIONE S-TRANSFERASE OMEGA"/>
    <property type="match status" value="1"/>
</dbReference>
<evidence type="ECO:0000313" key="4">
    <source>
        <dbReference type="Proteomes" id="UP001162640"/>
    </source>
</evidence>
<dbReference type="InterPro" id="IPR050983">
    <property type="entry name" value="GST_Omega/HSP26"/>
</dbReference>
<sequence length="175" mass="20430">MKDKPASFLEVNPHGKVPSFKTDQNECLYESLLLNEYLCEMYSSNLLPSNPIVRFKIRLAQNNFETLMKTFFKVFVAEDGDLNELNSSLSTFNDSLTSGYICGDCLTLADVNCAPFFHRLIIGYKVKGYDVLGKWKNVKDWWERIEETTEWKNCRLEDDRVEEGLIRMKEMMIKK</sequence>
<dbReference type="InterPro" id="IPR010987">
    <property type="entry name" value="Glutathione-S-Trfase_C-like"/>
</dbReference>
<evidence type="ECO:0000259" key="1">
    <source>
        <dbReference type="PROSITE" id="PS50404"/>
    </source>
</evidence>
<dbReference type="Proteomes" id="UP001162640">
    <property type="component" value="Unassembled WGS sequence"/>
</dbReference>
<dbReference type="PANTHER" id="PTHR43968">
    <property type="match status" value="1"/>
</dbReference>
<dbReference type="Gene3D" id="1.20.1050.10">
    <property type="match status" value="1"/>
</dbReference>
<dbReference type="InterPro" id="IPR036249">
    <property type="entry name" value="Thioredoxin-like_sf"/>
</dbReference>
<dbReference type="InterPro" id="IPR004045">
    <property type="entry name" value="Glutathione_S-Trfase_N"/>
</dbReference>
<comment type="caution">
    <text evidence="3">The sequence shown here is derived from an EMBL/GenBank/DDBJ whole genome shotgun (WGS) entry which is preliminary data.</text>
</comment>
<organism evidence="3 4">
    <name type="scientific">Triparma laevis f. inornata</name>
    <dbReference type="NCBI Taxonomy" id="1714386"/>
    <lineage>
        <taxon>Eukaryota</taxon>
        <taxon>Sar</taxon>
        <taxon>Stramenopiles</taxon>
        <taxon>Ochrophyta</taxon>
        <taxon>Bolidophyceae</taxon>
        <taxon>Parmales</taxon>
        <taxon>Triparmaceae</taxon>
        <taxon>Triparma</taxon>
    </lineage>
</organism>
<reference evidence="4" key="1">
    <citation type="journal article" date="2023" name="Commun. Biol.">
        <title>Genome analysis of Parmales, the sister group of diatoms, reveals the evolutionary specialization of diatoms from phago-mixotrophs to photoautotrophs.</title>
        <authorList>
            <person name="Ban H."/>
            <person name="Sato S."/>
            <person name="Yoshikawa S."/>
            <person name="Yamada K."/>
            <person name="Nakamura Y."/>
            <person name="Ichinomiya M."/>
            <person name="Sato N."/>
            <person name="Blanc-Mathieu R."/>
            <person name="Endo H."/>
            <person name="Kuwata A."/>
            <person name="Ogata H."/>
        </authorList>
    </citation>
    <scope>NUCLEOTIDE SEQUENCE [LARGE SCALE GENOMIC DNA]</scope>
</reference>